<dbReference type="PANTHER" id="PTHR44324">
    <property type="entry name" value="WD40 REPEAT DOMAIN 95"/>
    <property type="match status" value="1"/>
</dbReference>
<dbReference type="Gene3D" id="1.10.238.10">
    <property type="entry name" value="EF-hand"/>
    <property type="match status" value="1"/>
</dbReference>
<dbReference type="InterPro" id="IPR011992">
    <property type="entry name" value="EF-hand-dom_pair"/>
</dbReference>
<evidence type="ECO:0000256" key="2">
    <source>
        <dbReference type="SAM" id="MobiDB-lite"/>
    </source>
</evidence>
<feature type="region of interest" description="Disordered" evidence="2">
    <location>
        <begin position="1"/>
        <end position="35"/>
    </location>
</feature>
<evidence type="ECO:0000313" key="5">
    <source>
        <dbReference type="Proteomes" id="UP000195570"/>
    </source>
</evidence>
<dbReference type="Proteomes" id="UP000195570">
    <property type="component" value="Unassembled WGS sequence"/>
</dbReference>
<feature type="compositionally biased region" description="Polar residues" evidence="2">
    <location>
        <begin position="1"/>
        <end position="10"/>
    </location>
</feature>
<gene>
    <name evidence="4" type="ORF">TEOVI_000193000</name>
</gene>
<dbReference type="PANTHER" id="PTHR44324:SF5">
    <property type="entry name" value="EF-HAND DOMAIN-CONTAINING PROTEIN"/>
    <property type="match status" value="1"/>
</dbReference>
<organism evidence="4 5">
    <name type="scientific">Trypanosoma equiperdum</name>
    <dbReference type="NCBI Taxonomy" id="5694"/>
    <lineage>
        <taxon>Eukaryota</taxon>
        <taxon>Discoba</taxon>
        <taxon>Euglenozoa</taxon>
        <taxon>Kinetoplastea</taxon>
        <taxon>Metakinetoplastina</taxon>
        <taxon>Trypanosomatida</taxon>
        <taxon>Trypanosomatidae</taxon>
        <taxon>Trypanosoma</taxon>
    </lineage>
</organism>
<dbReference type="VEuPathDB" id="TriTrypDB:TEOVI_000193000"/>
<dbReference type="RefSeq" id="XP_067081185.1">
    <property type="nucleotide sequence ID" value="XM_067225084.1"/>
</dbReference>
<feature type="region of interest" description="Disordered" evidence="2">
    <location>
        <begin position="1451"/>
        <end position="1582"/>
    </location>
</feature>
<dbReference type="Gene3D" id="2.130.10.10">
    <property type="entry name" value="YVTN repeat-like/Quinoprotein amine dehydrogenase"/>
    <property type="match status" value="3"/>
</dbReference>
<feature type="compositionally biased region" description="Polar residues" evidence="2">
    <location>
        <begin position="198"/>
        <end position="209"/>
    </location>
</feature>
<feature type="compositionally biased region" description="Polar residues" evidence="2">
    <location>
        <begin position="1612"/>
        <end position="1623"/>
    </location>
</feature>
<keyword evidence="1" id="KW-0677">Repeat</keyword>
<dbReference type="InterPro" id="IPR002048">
    <property type="entry name" value="EF_hand_dom"/>
</dbReference>
<dbReference type="SUPFAM" id="SSF47473">
    <property type="entry name" value="EF-hand"/>
    <property type="match status" value="1"/>
</dbReference>
<keyword evidence="5" id="KW-1185">Reference proteome</keyword>
<name>A0A1G4IDG2_TRYEQ</name>
<dbReference type="SMART" id="SM00320">
    <property type="entry name" value="WD40"/>
    <property type="match status" value="7"/>
</dbReference>
<dbReference type="SUPFAM" id="SSF50978">
    <property type="entry name" value="WD40 repeat-like"/>
    <property type="match status" value="1"/>
</dbReference>
<evidence type="ECO:0000259" key="3">
    <source>
        <dbReference type="PROSITE" id="PS50222"/>
    </source>
</evidence>
<protein>
    <submittedName>
        <fullName evidence="4">Predicted WD40 repeat protein</fullName>
    </submittedName>
</protein>
<feature type="compositionally biased region" description="Basic and acidic residues" evidence="2">
    <location>
        <begin position="1460"/>
        <end position="1469"/>
    </location>
</feature>
<dbReference type="SUPFAM" id="SSF50998">
    <property type="entry name" value="Quinoprotein alcohol dehydrogenase-like"/>
    <property type="match status" value="1"/>
</dbReference>
<feature type="region of interest" description="Disordered" evidence="2">
    <location>
        <begin position="1359"/>
        <end position="1399"/>
    </location>
</feature>
<accession>A0A1G4IDG2</accession>
<feature type="region of interest" description="Disordered" evidence="2">
    <location>
        <begin position="480"/>
        <end position="518"/>
    </location>
</feature>
<dbReference type="InterPro" id="IPR001680">
    <property type="entry name" value="WD40_rpt"/>
</dbReference>
<dbReference type="InterPro" id="IPR051242">
    <property type="entry name" value="WD-EF-hand_domain"/>
</dbReference>
<dbReference type="InterPro" id="IPR015943">
    <property type="entry name" value="WD40/YVTN_repeat-like_dom_sf"/>
</dbReference>
<feature type="region of interest" description="Disordered" evidence="2">
    <location>
        <begin position="1612"/>
        <end position="1633"/>
    </location>
</feature>
<feature type="region of interest" description="Disordered" evidence="2">
    <location>
        <begin position="197"/>
        <end position="228"/>
    </location>
</feature>
<evidence type="ECO:0000256" key="1">
    <source>
        <dbReference type="ARBA" id="ARBA00022737"/>
    </source>
</evidence>
<dbReference type="EMBL" id="CZPT02001419">
    <property type="protein sequence ID" value="SCU70357.1"/>
    <property type="molecule type" value="Genomic_DNA"/>
</dbReference>
<feature type="domain" description="EF-hand" evidence="3">
    <location>
        <begin position="308"/>
        <end position="343"/>
    </location>
</feature>
<feature type="compositionally biased region" description="Polar residues" evidence="2">
    <location>
        <begin position="1470"/>
        <end position="1484"/>
    </location>
</feature>
<dbReference type="PROSITE" id="PS50222">
    <property type="entry name" value="EF_HAND_2"/>
    <property type="match status" value="1"/>
</dbReference>
<feature type="compositionally biased region" description="Polar residues" evidence="2">
    <location>
        <begin position="119"/>
        <end position="128"/>
    </location>
</feature>
<feature type="compositionally biased region" description="Polar residues" evidence="2">
    <location>
        <begin position="1492"/>
        <end position="1502"/>
    </location>
</feature>
<dbReference type="Pfam" id="PF00400">
    <property type="entry name" value="WD40"/>
    <property type="match status" value="1"/>
</dbReference>
<evidence type="ECO:0000313" key="4">
    <source>
        <dbReference type="EMBL" id="SCU70357.1"/>
    </source>
</evidence>
<dbReference type="InterPro" id="IPR036322">
    <property type="entry name" value="WD40_repeat_dom_sf"/>
</dbReference>
<dbReference type="GeneID" id="92375870"/>
<comment type="caution">
    <text evidence="4">The sequence shown here is derived from an EMBL/GenBank/DDBJ whole genome shotgun (WGS) entry which is preliminary data.</text>
</comment>
<sequence length="1697" mass="183713">MNRSPVNFSEKNAHGDEPVTAPRVKQYGGVEPRDMYSLPSVSVRSTPALMTSVDSCNRSPQCRRPSLTPRHTCNAVFAGTQAHGERKDRRLMVLAPPKESDGPRCIRLAPNGTLGSVHFESTNATGNRDTAAGEEGLDESGAYSQSSDVPPLEEQLCLEDLQRLMLVFSSTPSLPPVNDDASFERMTDFRRCGAALPSQANSSCTNTETNVKEDQSQGEQAASVEENVGKAGSLVPKRSFIVERRNKPRGALTVNSRSGLKFVFENKEELQRVLTQAWDCNQNFDRTYSRALSEDEFSQAVRRLVPAAGDDEIMDLMKRVDYEAKGTISWDDFATFLVSQGRHHSNLSQGTFGEFSNVPDPESCFPSQQHVNGTCMEADGQRNILLTGGSEGTVRAWNLNTLASCGVVFSGDCWVVGVHWANHIQGIIIVTMDRRVMILDSKTLEVRRLFRGRPVVDTFEGYMYAHDSVETVRVGASVGSKSGKLGNRNGGLPGRPSQRKKDVDGSGKPKPAPGTGNMFGGTAKGSCVQCHVEECTFAGLVDAVTCSLYHRTASNEDMLLLATAGGEVRFYSIPRTTKRVVTPHVVLLLHEKRINKMSIFYNSNALLTASDDGYVKMTSFDTGGMLRTFPTSGPSPHAAVHDFDINPNLRMLVTVGPERHGIVWDLSLDVPMATLDSHNGPCRCCAMQLDQRQIVTVGADGVIFIFEAQGFRLIQIIGVDRLHPQRVVSDPLRKRIICLAAFPYSHGRNRNMALAYSSKYKGHMAPMVGVMYSAIHDLIITVDSEGLVMTWKRATGGSSFTFQIKEFSDSAVMNAARLTCFALDKLERRLLTGFNNGAAAVWNLMNGQTTNVITAAAEGTQPSTVAPGVTALGTLMREGLTFFIFAAGGCLYSTRESSTFTIASASKWEVPAHFGEVLHIMAVSPHCIVCGTSYGALFFYRVLAERQEGSVLWVMETVDMLARSTCNVSEARRGEQPSTATTSRIVKIFPLRTVGEHILMSVHADGTVALWHTLRRTMMGVVSLRSAFPVKGLEVGLTHAAADTGGQYFVFSDEQGNIHVCSILLRETRDDASMFETCVTLVHDDDKKPTVSWPGSPFCTDGVPPVFGPMDGVTCGGDDAANSSGEVKQQTGSLRPRSLDTEKTLYTFSRFRREYVFHCGFNAVTGLALVDDPKEITVRTYGQEPEEAAGQDVGEEDCSDIGGLHLGASTSSLCDVDSTQNLLLPSVDLSSTMMITVSSGVDNLTRVFMLDGLIVGECGMNTWVAGKESTYQFLSVKPSRRLPPHSCSADPINFLAEALSSDKAGASKQMRSNWNSRGGVPRSDCQTGQDNAASVICEAGLPTFQNIGVALVDSAGGERTPMVQLSSDPVEREPSVKPQQQSCQIQGEEPGSDKVQGAASPRALSTFMRPQRSREAMLKGLVKPKFINALRGIPVEEGGEELASFIISPVSRSGGKKQHRADQASEHSHTLYSRNGSAINQTPASVRHATELSVSEVQQSGAQDGRPVPSQPALAAGLPTPHQASRQLRTHSWAVQGRRCPTTSHDVDTTPALTKTHAGPHQSSGGGVNNVSLEGDTSPRGALHEHIDSRRRHLLSLGCKDPVVLAVPCTTNTNTKGESTAVSGSDRKRNTASGSTALLRRIQGNSILEARSRVAQITSRLLMAPVEEIVPPKGTRVKEQTTAWKNVVKNATSASQQ</sequence>
<dbReference type="InterPro" id="IPR011047">
    <property type="entry name" value="Quinoprotein_ADH-like_sf"/>
</dbReference>
<dbReference type="GO" id="GO:0005509">
    <property type="term" value="F:calcium ion binding"/>
    <property type="evidence" value="ECO:0007669"/>
    <property type="project" value="InterPro"/>
</dbReference>
<feature type="region of interest" description="Disordered" evidence="2">
    <location>
        <begin position="117"/>
        <end position="150"/>
    </location>
</feature>
<proteinExistence type="predicted"/>
<reference evidence="4" key="1">
    <citation type="submission" date="2016-09" db="EMBL/GenBank/DDBJ databases">
        <authorList>
            <person name="Hebert L."/>
            <person name="Moumen B."/>
        </authorList>
    </citation>
    <scope>NUCLEOTIDE SEQUENCE [LARGE SCALE GENOMIC DNA]</scope>
    <source>
        <strain evidence="4">OVI</strain>
    </source>
</reference>